<evidence type="ECO:0000313" key="3">
    <source>
        <dbReference type="Proteomes" id="UP000054144"/>
    </source>
</evidence>
<dbReference type="Proteomes" id="UP000054144">
    <property type="component" value="Unassembled WGS sequence"/>
</dbReference>
<keyword evidence="3" id="KW-1185">Reference proteome</keyword>
<reference evidence="2 3" key="1">
    <citation type="journal article" date="2015" name="Fungal Genet. Biol.">
        <title>Evolution of novel wood decay mechanisms in Agaricales revealed by the genome sequences of Fistulina hepatica and Cylindrobasidium torrendii.</title>
        <authorList>
            <person name="Floudas D."/>
            <person name="Held B.W."/>
            <person name="Riley R."/>
            <person name="Nagy L.G."/>
            <person name="Koehler G."/>
            <person name="Ransdell A.S."/>
            <person name="Younus H."/>
            <person name="Chow J."/>
            <person name="Chiniquy J."/>
            <person name="Lipzen A."/>
            <person name="Tritt A."/>
            <person name="Sun H."/>
            <person name="Haridas S."/>
            <person name="LaButti K."/>
            <person name="Ohm R.A."/>
            <person name="Kues U."/>
            <person name="Blanchette R.A."/>
            <person name="Grigoriev I.V."/>
            <person name="Minto R.E."/>
            <person name="Hibbett D.S."/>
        </authorList>
    </citation>
    <scope>NUCLEOTIDE SEQUENCE [LARGE SCALE GENOMIC DNA]</scope>
    <source>
        <strain evidence="2 3">ATCC 64428</strain>
    </source>
</reference>
<sequence>MSPDNPGGVAITLQEAVGLLACLSAWLPTQDASNESDASIRKLQELRSRLKRFVQSSINNGNFGSWDIKLPRYARLAHRRCSSDPTQWCTFANWARATGFIVRRQEDARDDSLDPSIVVTQNSQRKREHSLSDTDPNTGGDVRVAMAGLGPLGQSRKHGGESSTKETGASAATTRKTKRRRRRPDKMSQVPRVSTVKFFVKAVESPWILGARGR</sequence>
<feature type="region of interest" description="Disordered" evidence="1">
    <location>
        <begin position="112"/>
        <end position="193"/>
    </location>
</feature>
<dbReference type="AlphaFoldDB" id="A0A0D7AGY0"/>
<accession>A0A0D7AGY0</accession>
<name>A0A0D7AGY0_9AGAR</name>
<evidence type="ECO:0000256" key="1">
    <source>
        <dbReference type="SAM" id="MobiDB-lite"/>
    </source>
</evidence>
<evidence type="ECO:0000313" key="2">
    <source>
        <dbReference type="EMBL" id="KIY49146.1"/>
    </source>
</evidence>
<gene>
    <name evidence="2" type="ORF">FISHEDRAFT_58489</name>
</gene>
<proteinExistence type="predicted"/>
<feature type="compositionally biased region" description="Basic residues" evidence="1">
    <location>
        <begin position="175"/>
        <end position="184"/>
    </location>
</feature>
<organism evidence="2 3">
    <name type="scientific">Fistulina hepatica ATCC 64428</name>
    <dbReference type="NCBI Taxonomy" id="1128425"/>
    <lineage>
        <taxon>Eukaryota</taxon>
        <taxon>Fungi</taxon>
        <taxon>Dikarya</taxon>
        <taxon>Basidiomycota</taxon>
        <taxon>Agaricomycotina</taxon>
        <taxon>Agaricomycetes</taxon>
        <taxon>Agaricomycetidae</taxon>
        <taxon>Agaricales</taxon>
        <taxon>Fistulinaceae</taxon>
        <taxon>Fistulina</taxon>
    </lineage>
</organism>
<protein>
    <submittedName>
        <fullName evidence="2">Uncharacterized protein</fullName>
    </submittedName>
</protein>
<dbReference type="EMBL" id="KN881726">
    <property type="protein sequence ID" value="KIY49146.1"/>
    <property type="molecule type" value="Genomic_DNA"/>
</dbReference>